<evidence type="ECO:0000259" key="2">
    <source>
        <dbReference type="Pfam" id="PF02151"/>
    </source>
</evidence>
<gene>
    <name evidence="3" type="ORF">TsocGM_17190</name>
</gene>
<name>A0A432MGJ2_9BACT</name>
<dbReference type="OrthoDB" id="9788704at2"/>
<dbReference type="RefSeq" id="WP_126726697.1">
    <property type="nucleotide sequence ID" value="NZ_RYZH01000035.1"/>
</dbReference>
<proteinExistence type="predicted"/>
<dbReference type="Proteomes" id="UP000280296">
    <property type="component" value="Unassembled WGS sequence"/>
</dbReference>
<dbReference type="EMBL" id="RYZH01000035">
    <property type="protein sequence ID" value="RUL85906.1"/>
    <property type="molecule type" value="Genomic_DNA"/>
</dbReference>
<reference evidence="3 4" key="2">
    <citation type="submission" date="2019-01" db="EMBL/GenBank/DDBJ databases">
        <title>Tautonia sociabilis, a novel thermotolerant planctomycete of Isosphaeraceae family, isolated from a 4000 m deep subterranean habitat.</title>
        <authorList>
            <person name="Kovaleva O.L."/>
            <person name="Elcheninov A.G."/>
            <person name="Van Heerden E."/>
            <person name="Toshchakov S.V."/>
            <person name="Novikov A."/>
            <person name="Bonch-Osmolovskaya E.A."/>
            <person name="Kublanov I.V."/>
        </authorList>
    </citation>
    <scope>NUCLEOTIDE SEQUENCE [LARGE SCALE GENOMIC DNA]</scope>
    <source>
        <strain evidence="3 4">GM2012</strain>
    </source>
</reference>
<organism evidence="3 4">
    <name type="scientific">Tautonia sociabilis</name>
    <dbReference type="NCBI Taxonomy" id="2080755"/>
    <lineage>
        <taxon>Bacteria</taxon>
        <taxon>Pseudomonadati</taxon>
        <taxon>Planctomycetota</taxon>
        <taxon>Planctomycetia</taxon>
        <taxon>Isosphaerales</taxon>
        <taxon>Isosphaeraceae</taxon>
        <taxon>Tautonia</taxon>
    </lineage>
</organism>
<feature type="region of interest" description="Disordered" evidence="1">
    <location>
        <begin position="110"/>
        <end position="129"/>
    </location>
</feature>
<dbReference type="GO" id="GO:1990170">
    <property type="term" value="P:stress response to cadmium ion"/>
    <property type="evidence" value="ECO:0007669"/>
    <property type="project" value="TreeGrafter"/>
</dbReference>
<dbReference type="GO" id="GO:0005507">
    <property type="term" value="F:copper ion binding"/>
    <property type="evidence" value="ECO:0007669"/>
    <property type="project" value="TreeGrafter"/>
</dbReference>
<feature type="domain" description="UVR" evidence="2">
    <location>
        <begin position="132"/>
        <end position="157"/>
    </location>
</feature>
<dbReference type="GO" id="GO:0050897">
    <property type="term" value="F:cobalt ion binding"/>
    <property type="evidence" value="ECO:0007669"/>
    <property type="project" value="TreeGrafter"/>
</dbReference>
<dbReference type="GO" id="GO:0008270">
    <property type="term" value="F:zinc ion binding"/>
    <property type="evidence" value="ECO:0007669"/>
    <property type="project" value="TreeGrafter"/>
</dbReference>
<dbReference type="InterPro" id="IPR001943">
    <property type="entry name" value="UVR_dom"/>
</dbReference>
<dbReference type="InterPro" id="IPR025542">
    <property type="entry name" value="YacH"/>
</dbReference>
<evidence type="ECO:0000313" key="3">
    <source>
        <dbReference type="EMBL" id="RUL85906.1"/>
    </source>
</evidence>
<dbReference type="PANTHER" id="PTHR38430">
    <property type="entry name" value="PROTEIN-ARGININE KINASE ACTIVATOR PROTEIN"/>
    <property type="match status" value="1"/>
</dbReference>
<evidence type="ECO:0000313" key="4">
    <source>
        <dbReference type="Proteomes" id="UP000280296"/>
    </source>
</evidence>
<comment type="caution">
    <text evidence="3">The sequence shown here is derived from an EMBL/GenBank/DDBJ whole genome shotgun (WGS) entry which is preliminary data.</text>
</comment>
<sequence length="163" mass="17940">MMCQLCSREASVHLSETVDGTRRELHLCGPCARKAGLTPPDPPPNAALEAVVDHLIVQHVGELVGELARASCPLCGLKFMDFRTGGRLGCPNDYEAFSQGLSPLLRTAHGATRHVGKAPRKRTPPGRSPRLRLRARLREAIAREDYELAATLRDQLRQEDADR</sequence>
<dbReference type="PIRSF" id="PIRSF015034">
    <property type="entry name" value="YacH"/>
    <property type="match status" value="1"/>
</dbReference>
<dbReference type="GO" id="GO:0046870">
    <property type="term" value="F:cadmium ion binding"/>
    <property type="evidence" value="ECO:0007669"/>
    <property type="project" value="TreeGrafter"/>
</dbReference>
<reference evidence="3 4" key="1">
    <citation type="submission" date="2018-12" db="EMBL/GenBank/DDBJ databases">
        <authorList>
            <person name="Toschakov S.V."/>
        </authorList>
    </citation>
    <scope>NUCLEOTIDE SEQUENCE [LARGE SCALE GENOMIC DNA]</scope>
    <source>
        <strain evidence="3 4">GM2012</strain>
    </source>
</reference>
<dbReference type="GO" id="GO:1990169">
    <property type="term" value="P:stress response to copper ion"/>
    <property type="evidence" value="ECO:0007669"/>
    <property type="project" value="TreeGrafter"/>
</dbReference>
<keyword evidence="4" id="KW-1185">Reference proteome</keyword>
<protein>
    <recommendedName>
        <fullName evidence="2">UVR domain-containing protein</fullName>
    </recommendedName>
</protein>
<evidence type="ECO:0000256" key="1">
    <source>
        <dbReference type="SAM" id="MobiDB-lite"/>
    </source>
</evidence>
<dbReference type="PANTHER" id="PTHR38430:SF1">
    <property type="entry name" value="PROTEIN-ARGININE KINASE ACTIVATOR PROTEIN"/>
    <property type="match status" value="1"/>
</dbReference>
<accession>A0A432MGJ2</accession>
<dbReference type="Pfam" id="PF02151">
    <property type="entry name" value="UVR"/>
    <property type="match status" value="1"/>
</dbReference>
<dbReference type="AlphaFoldDB" id="A0A432MGJ2"/>
<feature type="compositionally biased region" description="Basic residues" evidence="1">
    <location>
        <begin position="111"/>
        <end position="129"/>
    </location>
</feature>